<evidence type="ECO:0000256" key="4">
    <source>
        <dbReference type="ARBA" id="ARBA00022833"/>
    </source>
</evidence>
<dbReference type="Gene3D" id="3.60.15.10">
    <property type="entry name" value="Ribonuclease Z/Hydroxyacylglutathione hydrolase-like"/>
    <property type="match status" value="1"/>
</dbReference>
<evidence type="ECO:0000259" key="5">
    <source>
        <dbReference type="SMART" id="SM00849"/>
    </source>
</evidence>
<feature type="domain" description="Metallo-beta-lactamase" evidence="5">
    <location>
        <begin position="12"/>
        <end position="205"/>
    </location>
</feature>
<evidence type="ECO:0000256" key="1">
    <source>
        <dbReference type="ARBA" id="ARBA00001947"/>
    </source>
</evidence>
<name>A0A848BCV9_9FIRM</name>
<protein>
    <submittedName>
        <fullName evidence="6">MBL fold metallo-hydrolase</fullName>
    </submittedName>
</protein>
<dbReference type="SMART" id="SM00849">
    <property type="entry name" value="Lactamase_B"/>
    <property type="match status" value="1"/>
</dbReference>
<dbReference type="PANTHER" id="PTHR46233">
    <property type="entry name" value="HYDROXYACYLGLUTATHIONE HYDROLASE GLOC"/>
    <property type="match status" value="1"/>
</dbReference>
<keyword evidence="3 6" id="KW-0378">Hydrolase</keyword>
<dbReference type="Pfam" id="PF00753">
    <property type="entry name" value="Lactamase_B"/>
    <property type="match status" value="1"/>
</dbReference>
<organism evidence="6 7">
    <name type="scientific">Selenomonas bovis</name>
    <dbReference type="NCBI Taxonomy" id="416586"/>
    <lineage>
        <taxon>Bacteria</taxon>
        <taxon>Bacillati</taxon>
        <taxon>Bacillota</taxon>
        <taxon>Negativicutes</taxon>
        <taxon>Selenomonadales</taxon>
        <taxon>Selenomonadaceae</taxon>
        <taxon>Selenomonas</taxon>
    </lineage>
</organism>
<evidence type="ECO:0000313" key="7">
    <source>
        <dbReference type="Proteomes" id="UP000543804"/>
    </source>
</evidence>
<dbReference type="InterPro" id="IPR036866">
    <property type="entry name" value="RibonucZ/Hydroxyglut_hydro"/>
</dbReference>
<evidence type="ECO:0000313" key="6">
    <source>
        <dbReference type="EMBL" id="NMD99057.1"/>
    </source>
</evidence>
<dbReference type="InterPro" id="IPR001279">
    <property type="entry name" value="Metallo-B-lactamas"/>
</dbReference>
<dbReference type="EMBL" id="JABAFA010000017">
    <property type="protein sequence ID" value="NMD99057.1"/>
    <property type="molecule type" value="Genomic_DNA"/>
</dbReference>
<dbReference type="AlphaFoldDB" id="A0A848BCV9"/>
<dbReference type="GO" id="GO:0016787">
    <property type="term" value="F:hydrolase activity"/>
    <property type="evidence" value="ECO:0007669"/>
    <property type="project" value="UniProtKB-KW"/>
</dbReference>
<evidence type="ECO:0000256" key="2">
    <source>
        <dbReference type="ARBA" id="ARBA00022723"/>
    </source>
</evidence>
<reference evidence="6 7" key="1">
    <citation type="submission" date="2020-04" db="EMBL/GenBank/DDBJ databases">
        <authorList>
            <person name="Hitch T.C.A."/>
            <person name="Wylensek D."/>
            <person name="Clavel T."/>
        </authorList>
    </citation>
    <scope>NUCLEOTIDE SEQUENCE [LARGE SCALE GENOMIC DNA]</scope>
    <source>
        <strain evidence="6 7">PG-130-P53-12</strain>
    </source>
</reference>
<keyword evidence="4" id="KW-0862">Zinc</keyword>
<sequence length="221" mass="24086">MLYLIETHGPITTNTYLYGDDATQHAFLIDPGFEPERILAAIREKGITVERILLTHGHFDHIGAALAVSDALGALPICMWEKGRKYAESPNWNLSANFFPPAGFTLPAARMTYLPDGACLALAAAPACRLHLTATPGHTEDGCSYVSEAAARRTDGDRLAFVGDTIFRASYGATHFPGGDEPTLMQSIKTRLLTLPKDTLLLSGHSEPTTVGEERTRAWYR</sequence>
<dbReference type="GO" id="GO:0046872">
    <property type="term" value="F:metal ion binding"/>
    <property type="evidence" value="ECO:0007669"/>
    <property type="project" value="UniProtKB-KW"/>
</dbReference>
<accession>A0A848BCV9</accession>
<dbReference type="RefSeq" id="WP_170077505.1">
    <property type="nucleotide sequence ID" value="NZ_JABAFA010000017.1"/>
</dbReference>
<keyword evidence="7" id="KW-1185">Reference proteome</keyword>
<evidence type="ECO:0000256" key="3">
    <source>
        <dbReference type="ARBA" id="ARBA00022801"/>
    </source>
</evidence>
<comment type="caution">
    <text evidence="6">The sequence shown here is derived from an EMBL/GenBank/DDBJ whole genome shotgun (WGS) entry which is preliminary data.</text>
</comment>
<dbReference type="SUPFAM" id="SSF56281">
    <property type="entry name" value="Metallo-hydrolase/oxidoreductase"/>
    <property type="match status" value="1"/>
</dbReference>
<dbReference type="InterPro" id="IPR051453">
    <property type="entry name" value="MBL_Glyoxalase_II"/>
</dbReference>
<gene>
    <name evidence="6" type="ORF">HF878_06120</name>
</gene>
<dbReference type="CDD" id="cd06262">
    <property type="entry name" value="metallo-hydrolase-like_MBL-fold"/>
    <property type="match status" value="1"/>
</dbReference>
<proteinExistence type="predicted"/>
<keyword evidence="2" id="KW-0479">Metal-binding</keyword>
<comment type="cofactor">
    <cofactor evidence="1">
        <name>Zn(2+)</name>
        <dbReference type="ChEBI" id="CHEBI:29105"/>
    </cofactor>
</comment>
<dbReference type="Proteomes" id="UP000543804">
    <property type="component" value="Unassembled WGS sequence"/>
</dbReference>
<dbReference type="PANTHER" id="PTHR46233:SF3">
    <property type="entry name" value="HYDROXYACYLGLUTATHIONE HYDROLASE GLOC"/>
    <property type="match status" value="1"/>
</dbReference>